<reference evidence="3 4" key="1">
    <citation type="journal article" date="2016" name="Nat. Commun.">
        <title>Thousands of microbial genomes shed light on interconnected biogeochemical processes in an aquifer system.</title>
        <authorList>
            <person name="Anantharaman K."/>
            <person name="Brown C.T."/>
            <person name="Hug L.A."/>
            <person name="Sharon I."/>
            <person name="Castelle C.J."/>
            <person name="Probst A.J."/>
            <person name="Thomas B.C."/>
            <person name="Singh A."/>
            <person name="Wilkins M.J."/>
            <person name="Karaoz U."/>
            <person name="Brodie E.L."/>
            <person name="Williams K.H."/>
            <person name="Hubbard S.S."/>
            <person name="Banfield J.F."/>
        </authorList>
    </citation>
    <scope>NUCLEOTIDE SEQUENCE [LARGE SCALE GENOMIC DNA]</scope>
</reference>
<dbReference type="InterPro" id="IPR041698">
    <property type="entry name" value="Methyltransf_25"/>
</dbReference>
<sequence>MSREFWDSRYGEPGYAYGTEPNAFLRDQSGRLAPGSRVLVVGDGEGRNGVWLATRGHEVLSVDASAVGLAKARRLAAERGVVLQTEEAELSTWRWPVAAFDAVVSIYLHFRPDIRARMHAAMLAALKPAGLLILEAFTPDQLKYSSGGPRDREMLYTSDLLRQDMSAGEILQLEERVTELD</sequence>
<feature type="non-terminal residue" evidence="3">
    <location>
        <position position="181"/>
    </location>
</feature>
<dbReference type="EMBL" id="MFSQ01000107">
    <property type="protein sequence ID" value="OGI38953.1"/>
    <property type="molecule type" value="Genomic_DNA"/>
</dbReference>
<evidence type="ECO:0000313" key="3">
    <source>
        <dbReference type="EMBL" id="OGI38953.1"/>
    </source>
</evidence>
<dbReference type="PANTHER" id="PTHR43861">
    <property type="entry name" value="TRANS-ACONITATE 2-METHYLTRANSFERASE-RELATED"/>
    <property type="match status" value="1"/>
</dbReference>
<dbReference type="CDD" id="cd02440">
    <property type="entry name" value="AdoMet_MTases"/>
    <property type="match status" value="1"/>
</dbReference>
<protein>
    <submittedName>
        <fullName evidence="3">SAM-dependent methyltransferase</fullName>
    </submittedName>
</protein>
<keyword evidence="1 3" id="KW-0808">Transferase</keyword>
<comment type="caution">
    <text evidence="3">The sequence shown here is derived from an EMBL/GenBank/DDBJ whole genome shotgun (WGS) entry which is preliminary data.</text>
</comment>
<dbReference type="PANTHER" id="PTHR43861:SF3">
    <property type="entry name" value="PUTATIVE (AFU_ORTHOLOGUE AFUA_2G14390)-RELATED"/>
    <property type="match status" value="1"/>
</dbReference>
<dbReference type="GO" id="GO:0032259">
    <property type="term" value="P:methylation"/>
    <property type="evidence" value="ECO:0007669"/>
    <property type="project" value="UniProtKB-KW"/>
</dbReference>
<dbReference type="Proteomes" id="UP000178379">
    <property type="component" value="Unassembled WGS sequence"/>
</dbReference>
<proteinExistence type="predicted"/>
<feature type="domain" description="Methyltransferase" evidence="2">
    <location>
        <begin position="38"/>
        <end position="130"/>
    </location>
</feature>
<evidence type="ECO:0000256" key="1">
    <source>
        <dbReference type="ARBA" id="ARBA00022679"/>
    </source>
</evidence>
<dbReference type="SUPFAM" id="SSF53335">
    <property type="entry name" value="S-adenosyl-L-methionine-dependent methyltransferases"/>
    <property type="match status" value="1"/>
</dbReference>
<dbReference type="Pfam" id="PF13649">
    <property type="entry name" value="Methyltransf_25"/>
    <property type="match status" value="1"/>
</dbReference>
<dbReference type="Gene3D" id="3.40.50.150">
    <property type="entry name" value="Vaccinia Virus protein VP39"/>
    <property type="match status" value="1"/>
</dbReference>
<name>A0A1F6T1B5_9PROT</name>
<dbReference type="GO" id="GO:0008168">
    <property type="term" value="F:methyltransferase activity"/>
    <property type="evidence" value="ECO:0007669"/>
    <property type="project" value="UniProtKB-KW"/>
</dbReference>
<accession>A0A1F6T1B5</accession>
<dbReference type="InterPro" id="IPR029063">
    <property type="entry name" value="SAM-dependent_MTases_sf"/>
</dbReference>
<keyword evidence="3" id="KW-0489">Methyltransferase</keyword>
<dbReference type="STRING" id="1817756.A2140_08315"/>
<dbReference type="AlphaFoldDB" id="A0A1F6T1B5"/>
<evidence type="ECO:0000313" key="4">
    <source>
        <dbReference type="Proteomes" id="UP000178379"/>
    </source>
</evidence>
<gene>
    <name evidence="3" type="ORF">A2140_08315</name>
</gene>
<evidence type="ECO:0000259" key="2">
    <source>
        <dbReference type="Pfam" id="PF13649"/>
    </source>
</evidence>
<organism evidence="3 4">
    <name type="scientific">Candidatus Muproteobacteria bacterium RBG_16_62_13</name>
    <dbReference type="NCBI Taxonomy" id="1817756"/>
    <lineage>
        <taxon>Bacteria</taxon>
        <taxon>Pseudomonadati</taxon>
        <taxon>Pseudomonadota</taxon>
        <taxon>Candidatus Muproteobacteria</taxon>
    </lineage>
</organism>